<organism evidence="1 2">
    <name type="scientific">Pseudovibrio axinellae</name>
    <dbReference type="NCBI Taxonomy" id="989403"/>
    <lineage>
        <taxon>Bacteria</taxon>
        <taxon>Pseudomonadati</taxon>
        <taxon>Pseudomonadota</taxon>
        <taxon>Alphaproteobacteria</taxon>
        <taxon>Hyphomicrobiales</taxon>
        <taxon>Stappiaceae</taxon>
        <taxon>Pseudovibrio</taxon>
    </lineage>
</organism>
<dbReference type="EMBL" id="LMCB01000010">
    <property type="protein sequence ID" value="KZL20191.1"/>
    <property type="molecule type" value="Genomic_DNA"/>
</dbReference>
<evidence type="ECO:0000313" key="1">
    <source>
        <dbReference type="EMBL" id="KZL20191.1"/>
    </source>
</evidence>
<sequence length="37" mass="4456">MQTKWTGRKVYSRIIEVSQMFNLVYLYGFTQVKVEIV</sequence>
<evidence type="ECO:0000313" key="2">
    <source>
        <dbReference type="Proteomes" id="UP000076577"/>
    </source>
</evidence>
<dbReference type="Proteomes" id="UP000076577">
    <property type="component" value="Unassembled WGS sequence"/>
</dbReference>
<dbReference type="AlphaFoldDB" id="A0A165ZR34"/>
<keyword evidence="2" id="KW-1185">Reference proteome</keyword>
<dbReference type="PATRIC" id="fig|989403.3.peg.1583"/>
<reference evidence="1 2" key="1">
    <citation type="journal article" date="2016" name="Front. Microbiol.">
        <title>Comparative Genomic Analysis Reveals a Diverse Repertoire of Genes Involved in Prokaryote-Eukaryote Interactions within the Pseudovibrio Genus.</title>
        <authorList>
            <person name="Romano S."/>
            <person name="Fernandez-Guerra A."/>
            <person name="Reen F.J."/>
            <person name="Glockner F.O."/>
            <person name="Crowley S.P."/>
            <person name="O'Sullivan O."/>
            <person name="Cotter P.D."/>
            <person name="Adams C."/>
            <person name="Dobson A.D."/>
            <person name="O'Gara F."/>
        </authorList>
    </citation>
    <scope>NUCLEOTIDE SEQUENCE [LARGE SCALE GENOMIC DNA]</scope>
    <source>
        <strain evidence="1 2">Ad2</strain>
    </source>
</reference>
<protein>
    <submittedName>
        <fullName evidence="1">Uncharacterized protein</fullName>
    </submittedName>
</protein>
<accession>A0A165ZR34</accession>
<gene>
    <name evidence="1" type="ORF">PsAD2_01485</name>
</gene>
<name>A0A165ZR34_9HYPH</name>
<comment type="caution">
    <text evidence="1">The sequence shown here is derived from an EMBL/GenBank/DDBJ whole genome shotgun (WGS) entry which is preliminary data.</text>
</comment>
<proteinExistence type="predicted"/>